<dbReference type="GO" id="GO:0006098">
    <property type="term" value="P:pentose-phosphate shunt"/>
    <property type="evidence" value="ECO:0007669"/>
    <property type="project" value="TreeGrafter"/>
</dbReference>
<feature type="domain" description="Transketolase-like C-terminal" evidence="7">
    <location>
        <begin position="147"/>
        <end position="247"/>
    </location>
</feature>
<dbReference type="Pfam" id="PF22613">
    <property type="entry name" value="Transketolase_C_1"/>
    <property type="match status" value="1"/>
</dbReference>
<keyword evidence="4" id="KW-0460">Magnesium</keyword>
<dbReference type="GO" id="GO:0005829">
    <property type="term" value="C:cytosol"/>
    <property type="evidence" value="ECO:0007669"/>
    <property type="project" value="TreeGrafter"/>
</dbReference>
<keyword evidence="9" id="KW-1185">Reference proteome</keyword>
<evidence type="ECO:0000259" key="7">
    <source>
        <dbReference type="Pfam" id="PF22613"/>
    </source>
</evidence>
<dbReference type="Proteomes" id="UP000030745">
    <property type="component" value="Unassembled WGS sequence"/>
</dbReference>
<evidence type="ECO:0000256" key="5">
    <source>
        <dbReference type="ARBA" id="ARBA00023052"/>
    </source>
</evidence>
<dbReference type="InterPro" id="IPR033247">
    <property type="entry name" value="Transketolase_fam"/>
</dbReference>
<dbReference type="Gene3D" id="3.40.50.920">
    <property type="match status" value="1"/>
</dbReference>
<dbReference type="InterPro" id="IPR029061">
    <property type="entry name" value="THDP-binding"/>
</dbReference>
<comment type="cofactor">
    <cofactor evidence="1">
        <name>thiamine diphosphate</name>
        <dbReference type="ChEBI" id="CHEBI:58937"/>
    </cofactor>
</comment>
<dbReference type="SUPFAM" id="SSF52518">
    <property type="entry name" value="Thiamin diphosphate-binding fold (THDP-binding)"/>
    <property type="match status" value="1"/>
</dbReference>
<dbReference type="PANTHER" id="PTHR43522">
    <property type="entry name" value="TRANSKETOLASE"/>
    <property type="match status" value="1"/>
</dbReference>
<evidence type="ECO:0000256" key="4">
    <source>
        <dbReference type="ARBA" id="ARBA00022842"/>
    </source>
</evidence>
<evidence type="ECO:0000259" key="6">
    <source>
        <dbReference type="Pfam" id="PF00456"/>
    </source>
</evidence>
<proteinExistence type="predicted"/>
<dbReference type="AlphaFoldDB" id="A0A067CCY0"/>
<dbReference type="Pfam" id="PF00456">
    <property type="entry name" value="Transketolase_N"/>
    <property type="match status" value="1"/>
</dbReference>
<dbReference type="PANTHER" id="PTHR43522:SF2">
    <property type="entry name" value="TRANSKETOLASE 1-RELATED"/>
    <property type="match status" value="1"/>
</dbReference>
<name>A0A067CCY0_SAPPC</name>
<sequence>MALTHEEETLCVNTVRMLGADQPTAGKSGHPGAPMGCAPMAHTLFGKVMRFNPTNPKWANRDRFVLSNGHACALQYSMLHLTGYDVPIESLKSFRQWGSKCPGHPENFCTPGVEVSTGPLGQGLSNAKVALGAYVLQTIVHGERVVDYEGAVDLVMIATGSEVSLAIEAATLLTDKVVRIVSAPCVDIFEKASVAYKKEVLLEGVPILSVEAASTYGWDRFSHLQFGLDRFGASATIEQLREHFGFNAPAVAAEAQNLLEFYAGRAVPSLFDVPARRIVKEGHH</sequence>
<dbReference type="STRING" id="695850.A0A067CCY0"/>
<dbReference type="KEGG" id="spar:SPRG_20854"/>
<accession>A0A067CCY0</accession>
<reference evidence="8 9" key="1">
    <citation type="journal article" date="2013" name="PLoS Genet.">
        <title>Distinctive expansion of potential virulence genes in the genome of the oomycete fish pathogen Saprolegnia parasitica.</title>
        <authorList>
            <person name="Jiang R.H."/>
            <person name="de Bruijn I."/>
            <person name="Haas B.J."/>
            <person name="Belmonte R."/>
            <person name="Lobach L."/>
            <person name="Christie J."/>
            <person name="van den Ackerveken G."/>
            <person name="Bottin A."/>
            <person name="Bulone V."/>
            <person name="Diaz-Moreno S.M."/>
            <person name="Dumas B."/>
            <person name="Fan L."/>
            <person name="Gaulin E."/>
            <person name="Govers F."/>
            <person name="Grenville-Briggs L.J."/>
            <person name="Horner N.R."/>
            <person name="Levin J.Z."/>
            <person name="Mammella M."/>
            <person name="Meijer H.J."/>
            <person name="Morris P."/>
            <person name="Nusbaum C."/>
            <person name="Oome S."/>
            <person name="Phillips A.J."/>
            <person name="van Rooyen D."/>
            <person name="Rzeszutek E."/>
            <person name="Saraiva M."/>
            <person name="Secombes C.J."/>
            <person name="Seidl M.F."/>
            <person name="Snel B."/>
            <person name="Stassen J.H."/>
            <person name="Sykes S."/>
            <person name="Tripathy S."/>
            <person name="van den Berg H."/>
            <person name="Vega-Arreguin J.C."/>
            <person name="Wawra S."/>
            <person name="Young S.K."/>
            <person name="Zeng Q."/>
            <person name="Dieguez-Uribeondo J."/>
            <person name="Russ C."/>
            <person name="Tyler B.M."/>
            <person name="van West P."/>
        </authorList>
    </citation>
    <scope>NUCLEOTIDE SEQUENCE [LARGE SCALE GENOMIC DNA]</scope>
    <source>
        <strain evidence="8 9">CBS 223.65</strain>
    </source>
</reference>
<organism evidence="8 9">
    <name type="scientific">Saprolegnia parasitica (strain CBS 223.65)</name>
    <dbReference type="NCBI Taxonomy" id="695850"/>
    <lineage>
        <taxon>Eukaryota</taxon>
        <taxon>Sar</taxon>
        <taxon>Stramenopiles</taxon>
        <taxon>Oomycota</taxon>
        <taxon>Saprolegniomycetes</taxon>
        <taxon>Saprolegniales</taxon>
        <taxon>Saprolegniaceae</taxon>
        <taxon>Saprolegnia</taxon>
    </lineage>
</organism>
<keyword evidence="3" id="KW-0479">Metal-binding</keyword>
<dbReference type="InterPro" id="IPR049557">
    <property type="entry name" value="Transketolase_CS"/>
</dbReference>
<dbReference type="VEuPathDB" id="FungiDB:SPRG_20854"/>
<evidence type="ECO:0000256" key="3">
    <source>
        <dbReference type="ARBA" id="ARBA00022723"/>
    </source>
</evidence>
<evidence type="ECO:0000313" key="9">
    <source>
        <dbReference type="Proteomes" id="UP000030745"/>
    </source>
</evidence>
<dbReference type="SMR" id="A0A067CCY0"/>
<dbReference type="GO" id="GO:0046872">
    <property type="term" value="F:metal ion binding"/>
    <property type="evidence" value="ECO:0007669"/>
    <property type="project" value="UniProtKB-KW"/>
</dbReference>
<gene>
    <name evidence="8" type="ORF">SPRG_20854</name>
</gene>
<evidence type="ECO:0000256" key="2">
    <source>
        <dbReference type="ARBA" id="ARBA00022679"/>
    </source>
</evidence>
<dbReference type="SUPFAM" id="SSF52922">
    <property type="entry name" value="TK C-terminal domain-like"/>
    <property type="match status" value="1"/>
</dbReference>
<evidence type="ECO:0000313" key="8">
    <source>
        <dbReference type="EMBL" id="KDO24401.1"/>
    </source>
</evidence>
<dbReference type="GO" id="GO:0004802">
    <property type="term" value="F:transketolase activity"/>
    <property type="evidence" value="ECO:0007669"/>
    <property type="project" value="TreeGrafter"/>
</dbReference>
<dbReference type="OrthoDB" id="10267175at2759"/>
<dbReference type="EMBL" id="KK583242">
    <property type="protein sequence ID" value="KDO24401.1"/>
    <property type="molecule type" value="Genomic_DNA"/>
</dbReference>
<keyword evidence="2" id="KW-0808">Transferase</keyword>
<evidence type="ECO:0000256" key="1">
    <source>
        <dbReference type="ARBA" id="ARBA00001964"/>
    </source>
</evidence>
<dbReference type="PROSITE" id="PS00801">
    <property type="entry name" value="TRANSKETOLASE_1"/>
    <property type="match status" value="1"/>
</dbReference>
<protein>
    <submittedName>
        <fullName evidence="8">Uncharacterized protein</fullName>
    </submittedName>
</protein>
<dbReference type="InterPro" id="IPR005474">
    <property type="entry name" value="Transketolase_N"/>
</dbReference>
<dbReference type="InterPro" id="IPR009014">
    <property type="entry name" value="Transketo_C/PFOR_II"/>
</dbReference>
<dbReference type="RefSeq" id="XP_012204888.1">
    <property type="nucleotide sequence ID" value="XM_012349498.1"/>
</dbReference>
<dbReference type="InterPro" id="IPR055152">
    <property type="entry name" value="Transketolase-like_C_2"/>
</dbReference>
<dbReference type="Gene3D" id="3.40.50.970">
    <property type="match status" value="1"/>
</dbReference>
<feature type="domain" description="Transketolase N-terminal" evidence="6">
    <location>
        <begin position="9"/>
        <end position="128"/>
    </location>
</feature>
<dbReference type="GeneID" id="24141858"/>
<keyword evidence="5" id="KW-0786">Thiamine pyrophosphate</keyword>